<organism evidence="22 23">
    <name type="scientific">Acacia crassicarpa</name>
    <name type="common">northern wattle</name>
    <dbReference type="NCBI Taxonomy" id="499986"/>
    <lineage>
        <taxon>Eukaryota</taxon>
        <taxon>Viridiplantae</taxon>
        <taxon>Streptophyta</taxon>
        <taxon>Embryophyta</taxon>
        <taxon>Tracheophyta</taxon>
        <taxon>Spermatophyta</taxon>
        <taxon>Magnoliopsida</taxon>
        <taxon>eudicotyledons</taxon>
        <taxon>Gunneridae</taxon>
        <taxon>Pentapetalae</taxon>
        <taxon>rosids</taxon>
        <taxon>fabids</taxon>
        <taxon>Fabales</taxon>
        <taxon>Fabaceae</taxon>
        <taxon>Caesalpinioideae</taxon>
        <taxon>mimosoid clade</taxon>
        <taxon>Acacieae</taxon>
        <taxon>Acacia</taxon>
    </lineage>
</organism>
<dbReference type="GO" id="GO:0047606">
    <property type="term" value="F:(S)-hydroxynitrile lyase activity"/>
    <property type="evidence" value="ECO:0007669"/>
    <property type="project" value="UniProtKB-EC"/>
</dbReference>
<comment type="catalytic activity">
    <reaction evidence="8">
        <text>a disubstituted aliphatic (S)-hydroxynitrile = a ketone + hydrogen cyanide</text>
        <dbReference type="Rhea" id="RHEA:56592"/>
        <dbReference type="ChEBI" id="CHEBI:17087"/>
        <dbReference type="ChEBI" id="CHEBI:18407"/>
        <dbReference type="ChEBI" id="CHEBI:140597"/>
        <dbReference type="EC" id="4.1.2.47"/>
    </reaction>
</comment>
<reference evidence="22" key="1">
    <citation type="submission" date="2023-10" db="EMBL/GenBank/DDBJ databases">
        <title>Chromosome-level genome of the transformable northern wattle, Acacia crassicarpa.</title>
        <authorList>
            <person name="Massaro I."/>
            <person name="Sinha N.R."/>
            <person name="Poethig S."/>
            <person name="Leichty A.R."/>
        </authorList>
    </citation>
    <scope>NUCLEOTIDE SEQUENCE</scope>
    <source>
        <strain evidence="22">Acra3RX</strain>
        <tissue evidence="22">Leaf</tissue>
    </source>
</reference>
<evidence type="ECO:0000256" key="10">
    <source>
        <dbReference type="ARBA" id="ARBA00052033"/>
    </source>
</evidence>
<evidence type="ECO:0000259" key="21">
    <source>
        <dbReference type="Pfam" id="PF00561"/>
    </source>
</evidence>
<dbReference type="PANTHER" id="PTHR10992">
    <property type="entry name" value="METHYLESTERASE FAMILY MEMBER"/>
    <property type="match status" value="1"/>
</dbReference>
<evidence type="ECO:0000256" key="17">
    <source>
        <dbReference type="ARBA" id="ARBA00069221"/>
    </source>
</evidence>
<comment type="catalytic activity">
    <reaction evidence="7">
        <text>butan-2-one + hydrogen cyanide = 2-hydroxy-2-methylbutanenitrile</text>
        <dbReference type="Rhea" id="RHEA:77467"/>
        <dbReference type="ChEBI" id="CHEBI:18407"/>
        <dbReference type="ChEBI" id="CHEBI:28398"/>
        <dbReference type="ChEBI" id="CHEBI:60954"/>
    </reaction>
    <physiologicalReaction direction="right-to-left" evidence="7">
        <dbReference type="Rhea" id="RHEA:77469"/>
    </physiologicalReaction>
</comment>
<dbReference type="GO" id="GO:0009696">
    <property type="term" value="P:salicylic acid metabolic process"/>
    <property type="evidence" value="ECO:0007669"/>
    <property type="project" value="TreeGrafter"/>
</dbReference>
<dbReference type="Pfam" id="PF00561">
    <property type="entry name" value="Abhydrolase_1"/>
    <property type="match status" value="1"/>
</dbReference>
<comment type="catalytic activity">
    <reaction evidence="6">
        <text>formylthiophene + hydrogen cyanide = (2R)-2-hydroxy-2-(thiophen-2-yl)acetonitrile</text>
        <dbReference type="Rhea" id="RHEA:77455"/>
        <dbReference type="ChEBI" id="CHEBI:18407"/>
        <dbReference type="ChEBI" id="CHEBI:87301"/>
        <dbReference type="ChEBI" id="CHEBI:197332"/>
    </reaction>
</comment>
<comment type="catalytic activity">
    <reaction evidence="4">
        <text>2-hydroxy-2-methylpropanenitrile = acetone + hydrogen cyanide</text>
        <dbReference type="Rhea" id="RHEA:11932"/>
        <dbReference type="ChEBI" id="CHEBI:15347"/>
        <dbReference type="ChEBI" id="CHEBI:15348"/>
        <dbReference type="ChEBI" id="CHEBI:18407"/>
    </reaction>
    <physiologicalReaction direction="left-to-right" evidence="4">
        <dbReference type="Rhea" id="RHEA:11933"/>
    </physiologicalReaction>
</comment>
<keyword evidence="1" id="KW-0378">Hydrolase</keyword>
<dbReference type="EMBL" id="JAWXYG010000010">
    <property type="protein sequence ID" value="KAK4260049.1"/>
    <property type="molecule type" value="Genomic_DNA"/>
</dbReference>
<proteinExistence type="inferred from homology"/>
<evidence type="ECO:0000256" key="5">
    <source>
        <dbReference type="ARBA" id="ARBA00050358"/>
    </source>
</evidence>
<dbReference type="GO" id="GO:0080030">
    <property type="term" value="F:methyl indole-3-acetate esterase activity"/>
    <property type="evidence" value="ECO:0007669"/>
    <property type="project" value="TreeGrafter"/>
</dbReference>
<gene>
    <name evidence="22" type="ORF">QN277_003221</name>
</gene>
<evidence type="ECO:0000256" key="3">
    <source>
        <dbReference type="ARBA" id="ARBA00050241"/>
    </source>
</evidence>
<evidence type="ECO:0000256" key="9">
    <source>
        <dbReference type="ARBA" id="ARBA00051977"/>
    </source>
</evidence>
<evidence type="ECO:0000256" key="18">
    <source>
        <dbReference type="ARBA" id="ARBA00076040"/>
    </source>
</evidence>
<evidence type="ECO:0000256" key="13">
    <source>
        <dbReference type="ARBA" id="ARBA00052609"/>
    </source>
</evidence>
<evidence type="ECO:0000256" key="6">
    <source>
        <dbReference type="ARBA" id="ARBA00050608"/>
    </source>
</evidence>
<comment type="catalytic activity">
    <reaction evidence="11">
        <text>3-formylthiophene + hydrogen cyanide = (2S)-2-hydroxy-2-(thiophen-3-yl)acetonitrile</text>
        <dbReference type="Rhea" id="RHEA:77459"/>
        <dbReference type="ChEBI" id="CHEBI:18407"/>
        <dbReference type="ChEBI" id="CHEBI:87611"/>
        <dbReference type="ChEBI" id="CHEBI:197333"/>
    </reaction>
</comment>
<dbReference type="AlphaFoldDB" id="A0AAE1MCF7"/>
<feature type="domain" description="AB hydrolase-1" evidence="21">
    <location>
        <begin position="7"/>
        <end position="237"/>
    </location>
</feature>
<evidence type="ECO:0000256" key="20">
    <source>
        <dbReference type="ARBA" id="ARBA00079794"/>
    </source>
</evidence>
<evidence type="ECO:0000313" key="22">
    <source>
        <dbReference type="EMBL" id="KAK4260049.1"/>
    </source>
</evidence>
<comment type="catalytic activity">
    <reaction evidence="3">
        <text>a monosubstituted aliphatic (S)-hydroxynitrile = an aldehyde + hydrogen cyanide</text>
        <dbReference type="Rhea" id="RHEA:56588"/>
        <dbReference type="ChEBI" id="CHEBI:17478"/>
        <dbReference type="ChEBI" id="CHEBI:18407"/>
        <dbReference type="ChEBI" id="CHEBI:140596"/>
        <dbReference type="EC" id="4.1.2.47"/>
    </reaction>
</comment>
<evidence type="ECO:0000313" key="23">
    <source>
        <dbReference type="Proteomes" id="UP001293593"/>
    </source>
</evidence>
<dbReference type="Proteomes" id="UP001293593">
    <property type="component" value="Unassembled WGS sequence"/>
</dbReference>
<dbReference type="Gene3D" id="3.40.50.1820">
    <property type="entry name" value="alpha/beta hydrolase"/>
    <property type="match status" value="1"/>
</dbReference>
<dbReference type="FunFam" id="3.40.50.1820:FF:000051">
    <property type="entry name" value="(S)-hydroxynitrile lyase"/>
    <property type="match status" value="1"/>
</dbReference>
<dbReference type="SUPFAM" id="SSF53474">
    <property type="entry name" value="alpha/beta-Hydrolases"/>
    <property type="match status" value="1"/>
</dbReference>
<evidence type="ECO:0000256" key="11">
    <source>
        <dbReference type="ARBA" id="ARBA00052511"/>
    </source>
</evidence>
<comment type="similarity">
    <text evidence="15">Belongs to the AB hydrolase superfamily. Hydroxynitrile lyase family.</text>
</comment>
<dbReference type="PANTHER" id="PTHR10992:SF1083">
    <property type="entry name" value="METHYLESTERASE 1"/>
    <property type="match status" value="1"/>
</dbReference>
<dbReference type="GO" id="GO:0080031">
    <property type="term" value="F:methyl salicylate esterase activity"/>
    <property type="evidence" value="ECO:0007669"/>
    <property type="project" value="TreeGrafter"/>
</dbReference>
<comment type="catalytic activity">
    <reaction evidence="12">
        <text>2,2-dimethylpropanal + hydrogen cyanide = (2S)-2-hydroxy-3,3-dimethylbutanenitrile</text>
        <dbReference type="Rhea" id="RHEA:77407"/>
        <dbReference type="ChEBI" id="CHEBI:18407"/>
        <dbReference type="ChEBI" id="CHEBI:141557"/>
        <dbReference type="ChEBI" id="CHEBI:197355"/>
    </reaction>
</comment>
<evidence type="ECO:0000256" key="4">
    <source>
        <dbReference type="ARBA" id="ARBA00050262"/>
    </source>
</evidence>
<dbReference type="GO" id="GO:0009694">
    <property type="term" value="P:jasmonic acid metabolic process"/>
    <property type="evidence" value="ECO:0007669"/>
    <property type="project" value="TreeGrafter"/>
</dbReference>
<evidence type="ECO:0000256" key="12">
    <source>
        <dbReference type="ARBA" id="ARBA00052600"/>
    </source>
</evidence>
<comment type="catalytic activity">
    <reaction evidence="13">
        <text>cyclohexanecarbaldehyde + hydrogen cyanide = (2S)-2-cyclohexyl-2-hydroxyacetonitrile</text>
        <dbReference type="Rhea" id="RHEA:77423"/>
        <dbReference type="ChEBI" id="CHEBI:18407"/>
        <dbReference type="ChEBI" id="CHEBI:197359"/>
        <dbReference type="ChEBI" id="CHEBI:197360"/>
    </reaction>
</comment>
<evidence type="ECO:0000256" key="2">
    <source>
        <dbReference type="ARBA" id="ARBA00050104"/>
    </source>
</evidence>
<comment type="caution">
    <text evidence="22">The sequence shown here is derived from an EMBL/GenBank/DDBJ whole genome shotgun (WGS) entry which is preliminary data.</text>
</comment>
<evidence type="ECO:0000256" key="19">
    <source>
        <dbReference type="ARBA" id="ARBA00078291"/>
    </source>
</evidence>
<comment type="catalytic activity">
    <reaction evidence="9">
        <text>acrolein + hydrogen cyanide = (2S)-2-hydroxybut-3-enenitrile</text>
        <dbReference type="Rhea" id="RHEA:77411"/>
        <dbReference type="ChEBI" id="CHEBI:15368"/>
        <dbReference type="ChEBI" id="CHEBI:18407"/>
        <dbReference type="ChEBI" id="CHEBI:197356"/>
    </reaction>
</comment>
<evidence type="ECO:0000256" key="15">
    <source>
        <dbReference type="ARBA" id="ARBA00060885"/>
    </source>
</evidence>
<dbReference type="InterPro" id="IPR045889">
    <property type="entry name" value="MES/HNL"/>
</dbReference>
<dbReference type="GO" id="GO:0080032">
    <property type="term" value="F:methyl jasmonate esterase activity"/>
    <property type="evidence" value="ECO:0007669"/>
    <property type="project" value="TreeGrafter"/>
</dbReference>
<protein>
    <recommendedName>
        <fullName evidence="17">(S)-hydroxynitrile lyase</fullName>
        <ecNumber evidence="16">4.1.2.47</ecNumber>
    </recommendedName>
    <alternativeName>
        <fullName evidence="18">2-hydroxy-2-methylpropanenitrile lyase</fullName>
    </alternativeName>
    <alternativeName>
        <fullName evidence="19">Acetone cyanohydrin lyase</fullName>
    </alternativeName>
    <alternativeName>
        <fullName evidence="20">Hydroxynitrile lyase</fullName>
    </alternativeName>
</protein>
<dbReference type="EC" id="4.1.2.47" evidence="16"/>
<evidence type="ECO:0000256" key="16">
    <source>
        <dbReference type="ARBA" id="ARBA00066572"/>
    </source>
</evidence>
<comment type="catalytic activity">
    <reaction evidence="10">
        <text>2-methylpropanal + hydrogen cyanide = (2S)-2-hydroxy-3-methylbutanenitrile</text>
        <dbReference type="Rhea" id="RHEA:77403"/>
        <dbReference type="ChEBI" id="CHEBI:18407"/>
        <dbReference type="ChEBI" id="CHEBI:48943"/>
        <dbReference type="ChEBI" id="CHEBI:197354"/>
    </reaction>
</comment>
<sequence>MEGKHYVLVHGVCHGAWCWYKLKPQLESCGNKVTVLDLAASGINPKKLQDIHCFAEYSEPLLEFLESLLPSEKVVLVGHSFGGLSIALAMDKFPHKIALSVFLAAFVPDTQHPPSYVFEQQLNEGPDLNEELNMETLSSGFVSMTFGSKLLSTRIYQRCPIEDIELAKMLIRPGCLFIEQLHKAKSLSEEGYGSVPKVYIVCKEDALIPASYQRWMIENAGIDHVLEIQDSDHMAMLCKPQELCQILLDLVEN</sequence>
<name>A0AAE1MCF7_9FABA</name>
<accession>A0AAE1MCF7</accession>
<evidence type="ECO:0000256" key="14">
    <source>
        <dbReference type="ARBA" id="ARBA00052826"/>
    </source>
</evidence>
<evidence type="ECO:0000256" key="8">
    <source>
        <dbReference type="ARBA" id="ARBA00051735"/>
    </source>
</evidence>
<comment type="catalytic activity">
    <reaction evidence="14">
        <text>an aromatic (S)-hydroxynitrile = an aromatic aldehyde + hydrogen cyanide</text>
        <dbReference type="Rhea" id="RHEA:54660"/>
        <dbReference type="ChEBI" id="CHEBI:18407"/>
        <dbReference type="ChEBI" id="CHEBI:33855"/>
        <dbReference type="ChEBI" id="CHEBI:138306"/>
        <dbReference type="EC" id="4.1.2.47"/>
    </reaction>
</comment>
<evidence type="ECO:0000256" key="1">
    <source>
        <dbReference type="ARBA" id="ARBA00022801"/>
    </source>
</evidence>
<evidence type="ECO:0000256" key="7">
    <source>
        <dbReference type="ARBA" id="ARBA00051647"/>
    </source>
</evidence>
<dbReference type="InterPro" id="IPR029058">
    <property type="entry name" value="AB_hydrolase_fold"/>
</dbReference>
<comment type="catalytic activity">
    <reaction evidence="2">
        <text>4-methoxybenzaldehyde + hydrogen cyanide = (2S)-2-hydroxy-2-(4-methoxyphenyl)acetonitrile</text>
        <dbReference type="Rhea" id="RHEA:77447"/>
        <dbReference type="ChEBI" id="CHEBI:18407"/>
        <dbReference type="ChEBI" id="CHEBI:28235"/>
        <dbReference type="ChEBI" id="CHEBI:197328"/>
    </reaction>
</comment>
<comment type="catalytic activity">
    <reaction evidence="5">
        <text>benzaldehyde + hydrogen cyanide = (S)-mandelonitrile</text>
        <dbReference type="Rhea" id="RHEA:77427"/>
        <dbReference type="ChEBI" id="CHEBI:17169"/>
        <dbReference type="ChEBI" id="CHEBI:18407"/>
        <dbReference type="ChEBI" id="CHEBI:36941"/>
    </reaction>
</comment>
<dbReference type="InterPro" id="IPR000073">
    <property type="entry name" value="AB_hydrolase_1"/>
</dbReference>
<keyword evidence="23" id="KW-1185">Reference proteome</keyword>